<gene>
    <name evidence="1" type="ORF">ACFSMZ_02415</name>
</gene>
<proteinExistence type="predicted"/>
<comment type="caution">
    <text evidence="1">The sequence shown here is derived from an EMBL/GenBank/DDBJ whole genome shotgun (WGS) entry which is preliminary data.</text>
</comment>
<evidence type="ECO:0000313" key="1">
    <source>
        <dbReference type="EMBL" id="MFD2258621.1"/>
    </source>
</evidence>
<reference evidence="2" key="1">
    <citation type="journal article" date="2019" name="Int. J. Syst. Evol. Microbiol.">
        <title>The Global Catalogue of Microorganisms (GCM) 10K type strain sequencing project: providing services to taxonomists for standard genome sequencing and annotation.</title>
        <authorList>
            <consortium name="The Broad Institute Genomics Platform"/>
            <consortium name="The Broad Institute Genome Sequencing Center for Infectious Disease"/>
            <person name="Wu L."/>
            <person name="Ma J."/>
        </authorList>
    </citation>
    <scope>NUCLEOTIDE SEQUENCE [LARGE SCALE GENOMIC DNA]</scope>
    <source>
        <strain evidence="2">KCTC 23707</strain>
    </source>
</reference>
<dbReference type="Proteomes" id="UP001597373">
    <property type="component" value="Unassembled WGS sequence"/>
</dbReference>
<dbReference type="EMBL" id="JBHUIR010000010">
    <property type="protein sequence ID" value="MFD2258621.1"/>
    <property type="molecule type" value="Genomic_DNA"/>
</dbReference>
<keyword evidence="2" id="KW-1185">Reference proteome</keyword>
<name>A0ABW5DG74_9HYPH</name>
<sequence>MLTLPCDHGNNRQLGREVMGVVQGGSVSWQLGRQRGLSL</sequence>
<protein>
    <submittedName>
        <fullName evidence="1">DUF3363 domain-containing protein</fullName>
    </submittedName>
</protein>
<evidence type="ECO:0000313" key="2">
    <source>
        <dbReference type="Proteomes" id="UP001597373"/>
    </source>
</evidence>
<dbReference type="InterPro" id="IPR021795">
    <property type="entry name" value="DUF3363"/>
</dbReference>
<organism evidence="1 2">
    <name type="scientific">Chelativorans composti</name>
    <dbReference type="NCBI Taxonomy" id="768533"/>
    <lineage>
        <taxon>Bacteria</taxon>
        <taxon>Pseudomonadati</taxon>
        <taxon>Pseudomonadota</taxon>
        <taxon>Alphaproteobacteria</taxon>
        <taxon>Hyphomicrobiales</taxon>
        <taxon>Phyllobacteriaceae</taxon>
        <taxon>Chelativorans</taxon>
    </lineage>
</organism>
<accession>A0ABW5DG74</accession>
<dbReference type="RefSeq" id="WP_345097872.1">
    <property type="nucleotide sequence ID" value="NZ_BAABGS010000009.1"/>
</dbReference>
<dbReference type="Pfam" id="PF11843">
    <property type="entry name" value="DUF3363"/>
    <property type="match status" value="1"/>
</dbReference>